<proteinExistence type="predicted"/>
<keyword evidence="2" id="KW-1185">Reference proteome</keyword>
<organism evidence="1 2">
    <name type="scientific">Sphaerodactylus townsendi</name>
    <dbReference type="NCBI Taxonomy" id="933632"/>
    <lineage>
        <taxon>Eukaryota</taxon>
        <taxon>Metazoa</taxon>
        <taxon>Chordata</taxon>
        <taxon>Craniata</taxon>
        <taxon>Vertebrata</taxon>
        <taxon>Euteleostomi</taxon>
        <taxon>Lepidosauria</taxon>
        <taxon>Squamata</taxon>
        <taxon>Bifurcata</taxon>
        <taxon>Gekkota</taxon>
        <taxon>Sphaerodactylidae</taxon>
        <taxon>Sphaerodactylus</taxon>
    </lineage>
</organism>
<protein>
    <submittedName>
        <fullName evidence="1">Ras- protein Rab-21</fullName>
    </submittedName>
</protein>
<reference evidence="1" key="1">
    <citation type="submission" date="2021-08" db="EMBL/GenBank/DDBJ databases">
        <title>The first chromosome-level gecko genome reveals the dynamic sex chromosomes of Neotropical dwarf geckos (Sphaerodactylidae: Sphaerodactylus).</title>
        <authorList>
            <person name="Pinto B.J."/>
            <person name="Keating S.E."/>
            <person name="Gamble T."/>
        </authorList>
    </citation>
    <scope>NUCLEOTIDE SEQUENCE</scope>
    <source>
        <strain evidence="1">TG3544</strain>
    </source>
</reference>
<sequence length="270" mass="28839">MATATSGAGSGSGTAGRNFSFKVVLLGEGCVGKTSLVLRYCENKFNDKHITTLQVGLAGGGLFGSACHSRFSGLAEGGGGVGKDMESQICGSLSPSISMASFLTKKLNIGGKRVNLAIWDTAGQERFHALGPIYYRDSNGAILVYDITDEDSFQKVKNWVKELRKMLGNEICLCIVGNKIDLDKERHVSIQEAEMYAESVGAKHYHTSAKQNKGIEELFLDLCKRMIETAQVDEKARGNGSSQSGPTRRGVQIIDDEPPVQSSGGCCSSG</sequence>
<evidence type="ECO:0000313" key="2">
    <source>
        <dbReference type="Proteomes" id="UP000827872"/>
    </source>
</evidence>
<dbReference type="EMBL" id="CM037619">
    <property type="protein sequence ID" value="KAH8007226.1"/>
    <property type="molecule type" value="Genomic_DNA"/>
</dbReference>
<name>A0ACB8FP71_9SAUR</name>
<comment type="caution">
    <text evidence="1">The sequence shown here is derived from an EMBL/GenBank/DDBJ whole genome shotgun (WGS) entry which is preliminary data.</text>
</comment>
<evidence type="ECO:0000313" key="1">
    <source>
        <dbReference type="EMBL" id="KAH8007226.1"/>
    </source>
</evidence>
<dbReference type="Proteomes" id="UP000827872">
    <property type="component" value="Linkage Group LG06"/>
</dbReference>
<gene>
    <name evidence="1" type="primary">RAB21</name>
    <name evidence="1" type="ORF">K3G42_019022</name>
</gene>
<accession>A0ACB8FP71</accession>